<comment type="caution">
    <text evidence="1">The sequence shown here is derived from an EMBL/GenBank/DDBJ whole genome shotgun (WGS) entry which is preliminary data.</text>
</comment>
<dbReference type="Proteomes" id="UP001169063">
    <property type="component" value="Unassembled WGS sequence"/>
</dbReference>
<evidence type="ECO:0000313" key="1">
    <source>
        <dbReference type="EMBL" id="MDO1560272.1"/>
    </source>
</evidence>
<organism evidence="1 2">
    <name type="scientific">Peiella sedimenti</name>
    <dbReference type="NCBI Taxonomy" id="3061083"/>
    <lineage>
        <taxon>Bacteria</taxon>
        <taxon>Pseudomonadati</taxon>
        <taxon>Pseudomonadota</taxon>
        <taxon>Alphaproteobacteria</taxon>
        <taxon>Caulobacterales</taxon>
        <taxon>Caulobacteraceae</taxon>
        <taxon>Peiella</taxon>
    </lineage>
</organism>
<keyword evidence="2" id="KW-1185">Reference proteome</keyword>
<name>A0ABT8SRN3_9CAUL</name>
<accession>A0ABT8SRN3</accession>
<sequence length="406" mass="43020">MDRLVQCDRRSALEHLSGSPLLAEGAVTLISVEAVRDKAGPRWDRKRDDVASYVQRKLEEHLAPHDLSFQISDTEFLIAATAETPAAGRALCLKVLQDVLVHFLGAAELGDMNLRTVDSIAGDELACTRLDPARIARAPKAAAEPSPPTDVIARPRQTARLDPVVERQKNPVSFRGVTGRRLKVAFSTTPIRNLRQEAIAAIRIGVSIIDEDENVVLGAHGLSQLNDDDIAQIDRATLEFAALFLEQAVGDFGGGLIAPVSFRTAATRKGRQGMIQACAEAPSAPCLLVLEMSGVDHGTPGGRIAEVLGLVGGLCRAVFVRPPLERRTLEHLRGVGFQGVCLEVGPLITEPAPSAQRLLQLGALLQGLAPVKVALGLPSEPLAKVAQTAGFTHAGDPPASALDAAA</sequence>
<evidence type="ECO:0008006" key="3">
    <source>
        <dbReference type="Google" id="ProtNLM"/>
    </source>
</evidence>
<dbReference type="RefSeq" id="WP_302110704.1">
    <property type="nucleotide sequence ID" value="NZ_JAUKTR010000006.1"/>
</dbReference>
<dbReference type="EMBL" id="JAUKTR010000006">
    <property type="protein sequence ID" value="MDO1560272.1"/>
    <property type="molecule type" value="Genomic_DNA"/>
</dbReference>
<proteinExistence type="predicted"/>
<protein>
    <recommendedName>
        <fullName evidence="3">EAL domain-containing protein</fullName>
    </recommendedName>
</protein>
<reference evidence="1" key="1">
    <citation type="submission" date="2023-07" db="EMBL/GenBank/DDBJ databases">
        <title>Brevundimonas soil sp. nov., isolated from the soil of chemical plant.</title>
        <authorList>
            <person name="Wu N."/>
        </authorList>
    </citation>
    <scope>NUCLEOTIDE SEQUENCE</scope>
    <source>
        <strain evidence="1">XZ-24</strain>
    </source>
</reference>
<evidence type="ECO:0000313" key="2">
    <source>
        <dbReference type="Proteomes" id="UP001169063"/>
    </source>
</evidence>
<gene>
    <name evidence="1" type="ORF">Q0812_12615</name>
</gene>